<evidence type="ECO:0000256" key="3">
    <source>
        <dbReference type="ARBA" id="ARBA00013236"/>
    </source>
</evidence>
<feature type="domain" description="Nicotinate/nicotinamide phosphoribosyltransferase" evidence="9">
    <location>
        <begin position="170"/>
        <end position="442"/>
    </location>
</feature>
<evidence type="ECO:0000256" key="5">
    <source>
        <dbReference type="ARBA" id="ARBA00022598"/>
    </source>
</evidence>
<gene>
    <name evidence="11" type="ORF">FA10DRAFT_271559</name>
</gene>
<dbReference type="SUPFAM" id="SSF54675">
    <property type="entry name" value="Nicotinate/Quinolinate PRTase N-terminal domain-like"/>
    <property type="match status" value="1"/>
</dbReference>
<dbReference type="GO" id="GO:0016757">
    <property type="term" value="F:glycosyltransferase activity"/>
    <property type="evidence" value="ECO:0007669"/>
    <property type="project" value="UniProtKB-KW"/>
</dbReference>
<dbReference type="OrthoDB" id="193380at2759"/>
<dbReference type="Proteomes" id="UP000245768">
    <property type="component" value="Unassembled WGS sequence"/>
</dbReference>
<dbReference type="SUPFAM" id="SSF51690">
    <property type="entry name" value="Nicotinate/Quinolinate PRTase C-terminal domain-like"/>
    <property type="match status" value="1"/>
</dbReference>
<feature type="domain" description="Nicotinate phosphoribosyltransferase N-terminal" evidence="10">
    <location>
        <begin position="12"/>
        <end position="137"/>
    </location>
</feature>
<keyword evidence="11" id="KW-0808">Transferase</keyword>
<dbReference type="RefSeq" id="XP_025379490.1">
    <property type="nucleotide sequence ID" value="XM_025523103.1"/>
</dbReference>
<dbReference type="PIRSF" id="PIRSF000484">
    <property type="entry name" value="NAPRT"/>
    <property type="match status" value="1"/>
</dbReference>
<dbReference type="PANTHER" id="PTHR11098">
    <property type="entry name" value="NICOTINATE PHOSPHORIBOSYLTRANSFERASE"/>
    <property type="match status" value="1"/>
</dbReference>
<protein>
    <recommendedName>
        <fullName evidence="3 8">Nicotinate phosphoribosyltransferase</fullName>
        <ecNumber evidence="3 8">6.3.4.21</ecNumber>
    </recommendedName>
</protein>
<sequence length="452" mass="50597">MVDESGPVRSILDTDLYKLTMQQAVLKHYKEAQVTYMKFTRECVDRIREHINALSELYLTTEELEWLKKTCPYLQPAYLSFLSSFRFRPQDQVTASFVPDPDCDGMGSVEWGQLELVAQGNWCEVILYEVPLMAIVSEMYFLFVEKKWSLVGQRALAADKARKLVGAGIRFSEFGTRRRRSYLTHKTVMQGLMQGEKEALESDGKGKVVGTSNVHFARMFNLAPVGTVAHEWTMAIAALEGYDRANLRSLEAWDAVYSPPSFEPGSPAHDLTIALTDTFSTRVFFDDLLSSQKGREIAKRWKGLRQDSGDSKLFATNAKNVYEGLGVDPKEKVVIFSDSLNVEKCINLAKFSNAIGIGCSFGVGTDFTNDFQCQMEGPTSSHEADIDDVSILKSQRGKSKALNMVIKLRSINGRNAVKISDDLTKNTGDAEEVAMCKRRFGIDEAQENVEDA</sequence>
<evidence type="ECO:0000256" key="4">
    <source>
        <dbReference type="ARBA" id="ARBA00022553"/>
    </source>
</evidence>
<keyword evidence="11" id="KW-0328">Glycosyltransferase</keyword>
<evidence type="ECO:0000256" key="1">
    <source>
        <dbReference type="ARBA" id="ARBA00004952"/>
    </source>
</evidence>
<dbReference type="EC" id="6.3.4.21" evidence="3 8"/>
<dbReference type="AlphaFoldDB" id="A0A316YT43"/>
<dbReference type="GeneID" id="37045019"/>
<evidence type="ECO:0000256" key="8">
    <source>
        <dbReference type="RuleBase" id="RU003838"/>
    </source>
</evidence>
<keyword evidence="4" id="KW-0597">Phosphoprotein</keyword>
<dbReference type="InterPro" id="IPR036068">
    <property type="entry name" value="Nicotinate_pribotase-like_C"/>
</dbReference>
<dbReference type="GO" id="GO:0005829">
    <property type="term" value="C:cytosol"/>
    <property type="evidence" value="ECO:0007669"/>
    <property type="project" value="TreeGrafter"/>
</dbReference>
<reference evidence="11 12" key="1">
    <citation type="journal article" date="2018" name="Mol. Biol. Evol.">
        <title>Broad Genomic Sampling Reveals a Smut Pathogenic Ancestry of the Fungal Clade Ustilaginomycotina.</title>
        <authorList>
            <person name="Kijpornyongpan T."/>
            <person name="Mondo S.J."/>
            <person name="Barry K."/>
            <person name="Sandor L."/>
            <person name="Lee J."/>
            <person name="Lipzen A."/>
            <person name="Pangilinan J."/>
            <person name="LaButti K."/>
            <person name="Hainaut M."/>
            <person name="Henrissat B."/>
            <person name="Grigoriev I.V."/>
            <person name="Spatafora J.W."/>
            <person name="Aime M.C."/>
        </authorList>
    </citation>
    <scope>NUCLEOTIDE SEQUENCE [LARGE SCALE GENOMIC DNA]</scope>
    <source>
        <strain evidence="11 12">MCA 4198</strain>
    </source>
</reference>
<evidence type="ECO:0000256" key="7">
    <source>
        <dbReference type="ARBA" id="ARBA00048668"/>
    </source>
</evidence>
<evidence type="ECO:0000259" key="10">
    <source>
        <dbReference type="Pfam" id="PF17767"/>
    </source>
</evidence>
<comment type="similarity">
    <text evidence="2 8">Belongs to the NAPRTase family.</text>
</comment>
<dbReference type="PANTHER" id="PTHR11098:SF1">
    <property type="entry name" value="NICOTINATE PHOSPHORIBOSYLTRANSFERASE"/>
    <property type="match status" value="1"/>
</dbReference>
<dbReference type="InParanoid" id="A0A316YT43"/>
<comment type="function">
    <text evidence="8">Catalyzes the synthesis of beta-nicotinate D-ribonucleotide from nicotinate and 5-phospho-D-ribose 1-phosphate at the expense of ATP.</text>
</comment>
<comment type="pathway">
    <text evidence="1 8">Cofactor biosynthesis; NAD(+) biosynthesis; nicotinate D-ribonucleotide from nicotinate: step 1/1.</text>
</comment>
<dbReference type="FunCoup" id="A0A316YT43">
    <property type="interactions" value="264"/>
</dbReference>
<evidence type="ECO:0000259" key="9">
    <source>
        <dbReference type="Pfam" id="PF04095"/>
    </source>
</evidence>
<dbReference type="GO" id="GO:0034355">
    <property type="term" value="P:NAD+ biosynthetic process via the salvage pathway"/>
    <property type="evidence" value="ECO:0007669"/>
    <property type="project" value="TreeGrafter"/>
</dbReference>
<dbReference type="EMBL" id="KZ819635">
    <property type="protein sequence ID" value="PWN92292.1"/>
    <property type="molecule type" value="Genomic_DNA"/>
</dbReference>
<comment type="PTM">
    <text evidence="8">Transiently phosphorylated on a His residue during the reaction cycle. Phosphorylation strongly increases the affinity for substrates and increases the rate of nicotinate D-ribonucleotide production. Dephosphorylation regenerates the low-affinity form of the enzyme, leading to product release.</text>
</comment>
<evidence type="ECO:0000313" key="11">
    <source>
        <dbReference type="EMBL" id="PWN92292.1"/>
    </source>
</evidence>
<dbReference type="InterPro" id="IPR041525">
    <property type="entry name" value="N/Namide_PRibTrfase"/>
</dbReference>
<dbReference type="InterPro" id="IPR007229">
    <property type="entry name" value="Nic_PRibTrfase-Fam"/>
</dbReference>
<organism evidence="11 12">
    <name type="scientific">Acaromyces ingoldii</name>
    <dbReference type="NCBI Taxonomy" id="215250"/>
    <lineage>
        <taxon>Eukaryota</taxon>
        <taxon>Fungi</taxon>
        <taxon>Dikarya</taxon>
        <taxon>Basidiomycota</taxon>
        <taxon>Ustilaginomycotina</taxon>
        <taxon>Exobasidiomycetes</taxon>
        <taxon>Exobasidiales</taxon>
        <taxon>Cryptobasidiaceae</taxon>
        <taxon>Acaromyces</taxon>
    </lineage>
</organism>
<proteinExistence type="inferred from homology"/>
<keyword evidence="6 8" id="KW-0662">Pyridine nucleotide biosynthesis</keyword>
<dbReference type="Pfam" id="PF17767">
    <property type="entry name" value="NAPRTase_N"/>
    <property type="match status" value="1"/>
</dbReference>
<dbReference type="Pfam" id="PF04095">
    <property type="entry name" value="NAPRTase"/>
    <property type="match status" value="1"/>
</dbReference>
<dbReference type="InterPro" id="IPR040727">
    <property type="entry name" value="NAPRTase_N"/>
</dbReference>
<dbReference type="NCBIfam" id="TIGR01514">
    <property type="entry name" value="NAPRTase"/>
    <property type="match status" value="1"/>
</dbReference>
<keyword evidence="5 8" id="KW-0436">Ligase</keyword>
<evidence type="ECO:0000256" key="2">
    <source>
        <dbReference type="ARBA" id="ARBA00010897"/>
    </source>
</evidence>
<dbReference type="Gene3D" id="3.20.140.10">
    <property type="entry name" value="nicotinate phosphoribosyltransferase"/>
    <property type="match status" value="1"/>
</dbReference>
<dbReference type="UniPathway" id="UPA00253">
    <property type="reaction ID" value="UER00457"/>
</dbReference>
<accession>A0A316YT43</accession>
<dbReference type="InterPro" id="IPR006406">
    <property type="entry name" value="Nic_PRibTrfase"/>
</dbReference>
<keyword evidence="12" id="KW-1185">Reference proteome</keyword>
<evidence type="ECO:0000256" key="6">
    <source>
        <dbReference type="ARBA" id="ARBA00022642"/>
    </source>
</evidence>
<dbReference type="GO" id="GO:0004516">
    <property type="term" value="F:nicotinate phosphoribosyltransferase activity"/>
    <property type="evidence" value="ECO:0007669"/>
    <property type="project" value="UniProtKB-UniRule"/>
</dbReference>
<dbReference type="STRING" id="215250.A0A316YT43"/>
<name>A0A316YT43_9BASI</name>
<evidence type="ECO:0000313" key="12">
    <source>
        <dbReference type="Proteomes" id="UP000245768"/>
    </source>
</evidence>
<comment type="catalytic activity">
    <reaction evidence="7 8">
        <text>5-phospho-alpha-D-ribose 1-diphosphate + nicotinate + ATP + H2O = nicotinate beta-D-ribonucleotide + ADP + phosphate + diphosphate</text>
        <dbReference type="Rhea" id="RHEA:36163"/>
        <dbReference type="ChEBI" id="CHEBI:15377"/>
        <dbReference type="ChEBI" id="CHEBI:30616"/>
        <dbReference type="ChEBI" id="CHEBI:32544"/>
        <dbReference type="ChEBI" id="CHEBI:33019"/>
        <dbReference type="ChEBI" id="CHEBI:43474"/>
        <dbReference type="ChEBI" id="CHEBI:57502"/>
        <dbReference type="ChEBI" id="CHEBI:58017"/>
        <dbReference type="ChEBI" id="CHEBI:456216"/>
        <dbReference type="EC" id="6.3.4.21"/>
    </reaction>
</comment>